<dbReference type="AlphaFoldDB" id="F4WRJ2"/>
<name>F4WRJ2_ACREC</name>
<reference evidence="2" key="1">
    <citation type="submission" date="2011-02" db="EMBL/GenBank/DDBJ databases">
        <title>The genome of the leaf-cutting ant Acromyrmex echinatior suggests key adaptations to social evolution and fungus farming.</title>
        <authorList>
            <person name="Nygaard S."/>
            <person name="Zhang G."/>
        </authorList>
    </citation>
    <scope>NUCLEOTIDE SEQUENCE</scope>
</reference>
<evidence type="ECO:0000313" key="2">
    <source>
        <dbReference type="EMBL" id="EGI63181.1"/>
    </source>
</evidence>
<proteinExistence type="predicted"/>
<accession>F4WRJ2</accession>
<gene>
    <name evidence="2" type="ORF">G5I_08443</name>
</gene>
<feature type="region of interest" description="Disordered" evidence="1">
    <location>
        <begin position="183"/>
        <end position="209"/>
    </location>
</feature>
<dbReference type="InParanoid" id="F4WRJ2"/>
<organism evidence="3">
    <name type="scientific">Acromyrmex echinatior</name>
    <name type="common">Panamanian leafcutter ant</name>
    <name type="synonym">Acromyrmex octospinosus echinatior</name>
    <dbReference type="NCBI Taxonomy" id="103372"/>
    <lineage>
        <taxon>Eukaryota</taxon>
        <taxon>Metazoa</taxon>
        <taxon>Ecdysozoa</taxon>
        <taxon>Arthropoda</taxon>
        <taxon>Hexapoda</taxon>
        <taxon>Insecta</taxon>
        <taxon>Pterygota</taxon>
        <taxon>Neoptera</taxon>
        <taxon>Endopterygota</taxon>
        <taxon>Hymenoptera</taxon>
        <taxon>Apocrita</taxon>
        <taxon>Aculeata</taxon>
        <taxon>Formicoidea</taxon>
        <taxon>Formicidae</taxon>
        <taxon>Myrmicinae</taxon>
        <taxon>Acromyrmex</taxon>
    </lineage>
</organism>
<keyword evidence="3" id="KW-1185">Reference proteome</keyword>
<evidence type="ECO:0000256" key="1">
    <source>
        <dbReference type="SAM" id="MobiDB-lite"/>
    </source>
</evidence>
<feature type="compositionally biased region" description="Basic and acidic residues" evidence="1">
    <location>
        <begin position="196"/>
        <end position="209"/>
    </location>
</feature>
<dbReference type="EMBL" id="GL888289">
    <property type="protein sequence ID" value="EGI63181.1"/>
    <property type="molecule type" value="Genomic_DNA"/>
</dbReference>
<evidence type="ECO:0000313" key="3">
    <source>
        <dbReference type="Proteomes" id="UP000007755"/>
    </source>
</evidence>
<sequence length="229" mass="26703">MTRLNRPTKDSLEAERRKRGDSWTTSRDWTQLTHCLHHLRYYLASSALPVNRDTLEVIPSPSPFPRTPSLPPELLHLLLELLHLLELRHPFSDALTERIFTDTPPLIPDIICHLNLVFFQNSVSDELHEQHGVPRRNPPPRSYFRIQESDSFESLIRQFSRITEPIPERIFTIEPHYFDSQEIRNTGQPPRSCIPDYHRPEKPGKSRKVREIEIGQTKSGRHDVALSMA</sequence>
<protein>
    <submittedName>
        <fullName evidence="2">Uncharacterized protein</fullName>
    </submittedName>
</protein>
<dbReference type="Proteomes" id="UP000007755">
    <property type="component" value="Unassembled WGS sequence"/>
</dbReference>